<dbReference type="STRING" id="460384.SAMN05216313_1231"/>
<evidence type="ECO:0000313" key="4">
    <source>
        <dbReference type="Proteomes" id="UP000198508"/>
    </source>
</evidence>
<dbReference type="AlphaFoldDB" id="A0A1I0IPY3"/>
<dbReference type="SUPFAM" id="SSF69360">
    <property type="entry name" value="Cell wall binding repeat"/>
    <property type="match status" value="1"/>
</dbReference>
<evidence type="ECO:0000256" key="1">
    <source>
        <dbReference type="ARBA" id="ARBA00022737"/>
    </source>
</evidence>
<keyword evidence="4" id="KW-1185">Reference proteome</keyword>
<dbReference type="EMBL" id="FOIM01000023">
    <property type="protein sequence ID" value="SET99130.1"/>
    <property type="molecule type" value="Genomic_DNA"/>
</dbReference>
<dbReference type="InterPro" id="IPR018337">
    <property type="entry name" value="Cell_wall/Cho-bd_repeat"/>
</dbReference>
<feature type="chain" id="PRO_5044372589" evidence="2">
    <location>
        <begin position="28"/>
        <end position="570"/>
    </location>
</feature>
<organism evidence="3 4">
    <name type="scientific">Enterocloster lavalensis</name>
    <dbReference type="NCBI Taxonomy" id="460384"/>
    <lineage>
        <taxon>Bacteria</taxon>
        <taxon>Bacillati</taxon>
        <taxon>Bacillota</taxon>
        <taxon>Clostridia</taxon>
        <taxon>Lachnospirales</taxon>
        <taxon>Lachnospiraceae</taxon>
        <taxon>Enterocloster</taxon>
    </lineage>
</organism>
<dbReference type="Pfam" id="PF19127">
    <property type="entry name" value="Choline_bind_3"/>
    <property type="match status" value="1"/>
</dbReference>
<evidence type="ECO:0000256" key="2">
    <source>
        <dbReference type="SAM" id="SignalP"/>
    </source>
</evidence>
<dbReference type="GeneID" id="93279339"/>
<keyword evidence="2" id="KW-0732">Signal</keyword>
<dbReference type="Proteomes" id="UP000198508">
    <property type="component" value="Unassembled WGS sequence"/>
</dbReference>
<dbReference type="Gene3D" id="2.10.270.10">
    <property type="entry name" value="Cholin Binding"/>
    <property type="match status" value="3"/>
</dbReference>
<sequence length="570" mass="64286">MRKQTKLVAVLSTAALLAIGASMTSFAAQGWAEEDGTWVYYDKNGDRVTDSWKKSGDNWFWLDDSGEMATDMLIEDDDDYYYVDANGAMVRNQWVAIENEDAGEEDEPDHYWYYFQSNGKAYKRSDSATTISAKTINGKKYAFDTDGKMLFGWVNSSFERDDEDDAWQTCDYYFGGEDDGAMVVNNFALISITDEDADDAQPGDDFWDEEQDRYFYFKASGKKQGEHKGKNINGRKYGFDKYGRMIASWSTTLSPVDKSHTAVNTATDSDGNPIISTQGSATYSSSFMYYSSPEDGARYSKNWFKVVPGYYLHQDKYEEDAEYWYYADSDGNLYTNTIERYKGKKYAFDEYGRMISGLALLRMEDGSNTAIAEKIASDDPTFPYENEDEFNTTVAKLTDSGDLQKGNYAFYYFGSSEDGAMKTGKQTISLDGDTATFKFKTTSSDKGVGITGLDDKKYYVGGKLIKADKEDKYDIVLTKDDVVLGDTDDGTVRFDIKQFIKEFGGVLQEKDDKEYKKDQDTWVFDTAKTKNCRVINASGTVAKGKTVKDGDGYKITVDSNYAITKIVLED</sequence>
<accession>A0A1I0IPY3</accession>
<protein>
    <submittedName>
        <fullName evidence="3">Putative cell wall binding repeat-containing protein</fullName>
    </submittedName>
</protein>
<dbReference type="RefSeq" id="WP_092367465.1">
    <property type="nucleotide sequence ID" value="NZ_CAJJSN010000015.1"/>
</dbReference>
<feature type="signal peptide" evidence="2">
    <location>
        <begin position="1"/>
        <end position="27"/>
    </location>
</feature>
<keyword evidence="1" id="KW-0677">Repeat</keyword>
<proteinExistence type="predicted"/>
<gene>
    <name evidence="3" type="ORF">SAMN05216313_1231</name>
</gene>
<name>A0A1I0IPY3_9FIRM</name>
<evidence type="ECO:0000313" key="3">
    <source>
        <dbReference type="EMBL" id="SET99130.1"/>
    </source>
</evidence>
<reference evidence="4" key="1">
    <citation type="submission" date="2016-10" db="EMBL/GenBank/DDBJ databases">
        <authorList>
            <person name="Varghese N."/>
            <person name="Submissions S."/>
        </authorList>
    </citation>
    <scope>NUCLEOTIDE SEQUENCE [LARGE SCALE GENOMIC DNA]</scope>
    <source>
        <strain evidence="4">NLAE-zl-G277</strain>
    </source>
</reference>